<evidence type="ECO:0000256" key="1">
    <source>
        <dbReference type="SAM" id="Coils"/>
    </source>
</evidence>
<feature type="transmembrane region" description="Helical" evidence="2">
    <location>
        <begin position="74"/>
        <end position="98"/>
    </location>
</feature>
<keyword evidence="1" id="KW-0175">Coiled coil</keyword>
<keyword evidence="5" id="KW-1185">Reference proteome</keyword>
<accession>A0A7H0GVD0</accession>
<feature type="coiled-coil region" evidence="1">
    <location>
        <begin position="130"/>
        <end position="162"/>
    </location>
</feature>
<protein>
    <submittedName>
        <fullName evidence="4">Histidine kinase</fullName>
    </submittedName>
</protein>
<gene>
    <name evidence="4" type="ORF">H9L05_20795</name>
</gene>
<keyword evidence="4" id="KW-0418">Kinase</keyword>
<sequence>MLRRIITAALTAIAWFYIIVFIKMGTVWFFNLRGMIELPFIFLFMLSSFWVHEKIALLFTSARLDWLPNWAKRLLEGAAVFATAMLLCCLFVFVPASLLIPTAKFPAQDLRLWLVFTAFLFLFFYYFVERERVQKKLQLEFLRAEQLQKESFQAQLEALKNQVNPHFLFNSLNVLGSLIYKDQDQAVTFLHRLSGVYRSVLTHSDRLTVPLRAELELADAYIYLMKTRFGDTLDFQIDVPADKQVCEVPPAVLQLLIENAIKHNGATTNKPLRVRICVDQDQLVVENNRQPRLDAAPSTGLGLQNIINRYEHLTPKPVQIVPTDETFTVRLPLLSASPTV</sequence>
<keyword evidence="2" id="KW-1133">Transmembrane helix</keyword>
<keyword evidence="2" id="KW-0472">Membrane</keyword>
<keyword evidence="2" id="KW-0812">Transmembrane</keyword>
<evidence type="ECO:0000256" key="2">
    <source>
        <dbReference type="SAM" id="Phobius"/>
    </source>
</evidence>
<dbReference type="Pfam" id="PF06580">
    <property type="entry name" value="His_kinase"/>
    <property type="match status" value="1"/>
</dbReference>
<dbReference type="GO" id="GO:0000155">
    <property type="term" value="F:phosphorelay sensor kinase activity"/>
    <property type="evidence" value="ECO:0007669"/>
    <property type="project" value="InterPro"/>
</dbReference>
<dbReference type="InterPro" id="IPR036890">
    <property type="entry name" value="HATPase_C_sf"/>
</dbReference>
<evidence type="ECO:0000259" key="3">
    <source>
        <dbReference type="Pfam" id="PF06580"/>
    </source>
</evidence>
<keyword evidence="4" id="KW-0808">Transferase</keyword>
<feature type="transmembrane region" description="Helical" evidence="2">
    <location>
        <begin position="110"/>
        <end position="128"/>
    </location>
</feature>
<name>A0A7H0GVD0_9BACT</name>
<evidence type="ECO:0000313" key="4">
    <source>
        <dbReference type="EMBL" id="QNP52246.1"/>
    </source>
</evidence>
<organism evidence="4 5">
    <name type="scientific">Hymenobacter qilianensis</name>
    <dbReference type="NCBI Taxonomy" id="1385715"/>
    <lineage>
        <taxon>Bacteria</taxon>
        <taxon>Pseudomonadati</taxon>
        <taxon>Bacteroidota</taxon>
        <taxon>Cytophagia</taxon>
        <taxon>Cytophagales</taxon>
        <taxon>Hymenobacteraceae</taxon>
        <taxon>Hymenobacter</taxon>
    </lineage>
</organism>
<feature type="transmembrane region" description="Helical" evidence="2">
    <location>
        <begin position="38"/>
        <end position="62"/>
    </location>
</feature>
<dbReference type="EMBL" id="CP060784">
    <property type="protein sequence ID" value="QNP52246.1"/>
    <property type="molecule type" value="Genomic_DNA"/>
</dbReference>
<dbReference type="SUPFAM" id="SSF55874">
    <property type="entry name" value="ATPase domain of HSP90 chaperone/DNA topoisomerase II/histidine kinase"/>
    <property type="match status" value="1"/>
</dbReference>
<dbReference type="Proteomes" id="UP000516093">
    <property type="component" value="Chromosome"/>
</dbReference>
<dbReference type="KEGG" id="hqi:H9L05_20795"/>
<dbReference type="RefSeq" id="WP_187732505.1">
    <property type="nucleotide sequence ID" value="NZ_BMFN01000002.1"/>
</dbReference>
<dbReference type="GO" id="GO:0016020">
    <property type="term" value="C:membrane"/>
    <property type="evidence" value="ECO:0007669"/>
    <property type="project" value="InterPro"/>
</dbReference>
<reference evidence="4 5" key="1">
    <citation type="submission" date="2020-08" db="EMBL/GenBank/DDBJ databases">
        <title>Genome sequence of Hymenobacter qilianensis JCM 19763T.</title>
        <authorList>
            <person name="Hyun D.-W."/>
            <person name="Bae J.-W."/>
        </authorList>
    </citation>
    <scope>NUCLEOTIDE SEQUENCE [LARGE SCALE GENOMIC DNA]</scope>
    <source>
        <strain evidence="4 5">JCM 19763</strain>
    </source>
</reference>
<dbReference type="InterPro" id="IPR010559">
    <property type="entry name" value="Sig_transdc_His_kin_internal"/>
</dbReference>
<dbReference type="AlphaFoldDB" id="A0A7H0GVD0"/>
<feature type="domain" description="Signal transduction histidine kinase internal region" evidence="3">
    <location>
        <begin position="154"/>
        <end position="233"/>
    </location>
</feature>
<proteinExistence type="predicted"/>
<dbReference type="PANTHER" id="PTHR34220:SF7">
    <property type="entry name" value="SENSOR HISTIDINE KINASE YPDA"/>
    <property type="match status" value="1"/>
</dbReference>
<dbReference type="Gene3D" id="3.30.565.10">
    <property type="entry name" value="Histidine kinase-like ATPase, C-terminal domain"/>
    <property type="match status" value="1"/>
</dbReference>
<dbReference type="PANTHER" id="PTHR34220">
    <property type="entry name" value="SENSOR HISTIDINE KINASE YPDA"/>
    <property type="match status" value="1"/>
</dbReference>
<evidence type="ECO:0000313" key="5">
    <source>
        <dbReference type="Proteomes" id="UP000516093"/>
    </source>
</evidence>
<dbReference type="InterPro" id="IPR050640">
    <property type="entry name" value="Bact_2-comp_sensor_kinase"/>
</dbReference>